<protein>
    <submittedName>
        <fullName evidence="1">Uncharacterized protein</fullName>
    </submittedName>
</protein>
<dbReference type="Proteomes" id="UP000054926">
    <property type="component" value="Unassembled WGS sequence"/>
</dbReference>
<dbReference type="AlphaFoldDB" id="A0A0W0ZLR0"/>
<evidence type="ECO:0000313" key="2">
    <source>
        <dbReference type="Proteomes" id="UP000054926"/>
    </source>
</evidence>
<dbReference type="PATRIC" id="fig|947033.5.peg.714"/>
<organism evidence="1 2">
    <name type="scientific">Legionella steelei</name>
    <dbReference type="NCBI Taxonomy" id="947033"/>
    <lineage>
        <taxon>Bacteria</taxon>
        <taxon>Pseudomonadati</taxon>
        <taxon>Pseudomonadota</taxon>
        <taxon>Gammaproteobacteria</taxon>
        <taxon>Legionellales</taxon>
        <taxon>Legionellaceae</taxon>
        <taxon>Legionella</taxon>
    </lineage>
</organism>
<dbReference type="STRING" id="947033.Lste_0669"/>
<reference evidence="1 2" key="1">
    <citation type="submission" date="2015-11" db="EMBL/GenBank/DDBJ databases">
        <title>Genomic analysis of 38 Legionella species identifies large and diverse effector repertoires.</title>
        <authorList>
            <person name="Burstein D."/>
            <person name="Amaro F."/>
            <person name="Zusman T."/>
            <person name="Lifshitz Z."/>
            <person name="Cohen O."/>
            <person name="Gilbert J.A."/>
            <person name="Pupko T."/>
            <person name="Shuman H.A."/>
            <person name="Segal G."/>
        </authorList>
    </citation>
    <scope>NUCLEOTIDE SEQUENCE [LARGE SCALE GENOMIC DNA]</scope>
    <source>
        <strain evidence="1 2">IMVS3376</strain>
    </source>
</reference>
<proteinExistence type="predicted"/>
<dbReference type="RefSeq" id="WP_058509677.1">
    <property type="nucleotide sequence ID" value="NZ_LNYY01000016.1"/>
</dbReference>
<sequence length="87" mass="9481">MEKSKKLQLVTSLAIINTFASPLWGTTNSELPNKPQISSLASHDIENTLDASKSTVKIRSKHLGKLSKLTNKTAYSTTHSTTSTHVD</sequence>
<comment type="caution">
    <text evidence="1">The sequence shown here is derived from an EMBL/GenBank/DDBJ whole genome shotgun (WGS) entry which is preliminary data.</text>
</comment>
<name>A0A0W0ZLR0_9GAMM</name>
<evidence type="ECO:0000313" key="1">
    <source>
        <dbReference type="EMBL" id="KTD70065.1"/>
    </source>
</evidence>
<dbReference type="EMBL" id="LNYY01000016">
    <property type="protein sequence ID" value="KTD70065.1"/>
    <property type="molecule type" value="Genomic_DNA"/>
</dbReference>
<gene>
    <name evidence="1" type="ORF">Lste_0669</name>
</gene>
<dbReference type="OrthoDB" id="9929740at2"/>
<keyword evidence="2" id="KW-1185">Reference proteome</keyword>
<accession>A0A0W0ZLR0</accession>